<dbReference type="STRING" id="6313.A0A0K0CUE3"/>
<proteinExistence type="predicted"/>
<name>A0A0K0CUE3_ANGCA</name>
<feature type="compositionally biased region" description="Polar residues" evidence="1">
    <location>
        <begin position="432"/>
        <end position="441"/>
    </location>
</feature>
<sequence length="486" mass="54640">MVLVSLSAEKRLQSRRAVKRIAKNVRASIRSPRWYDINQDFWLTLEKSQQDDFSRICSRKLLLIRLQIKEVLRGLNEGECSIEDLISNTRLNKESVLTVLRKHGYGVEQEDCGAVIKSPGPVYPPKGNVTFDLPVLDISDVRREREKQRVVEEVTHDSDRHTPLRNLDFSADVIRNIFNSQVEDTTIFIGESPREVTDSSAEISDLAKRLGARLCQERSLVDQLRNIGREKPFVEQLPKPTLPVTIHCKETDVQTSIRFEAPIIANKETRDNATDLPSLDCISMSERGALQQLAGAFIIQEDVSSSAVSSDQSAGQIPESFRNPMKTTISIAIDGSAQLIPSETISLSRFFEEPFNSMMKEEACSRRTQNAHADSVVVSSPRIPRVHESPWRPSSRRLHIDEVDISTSQDSDSLEVISVATSKRRLYKKNDSNSVGSNRNSLDAIHSKYRNGVDESGSELVNKEDSDSSHQDDEHTCNQVSQIVSE</sequence>
<keyword evidence="2" id="KW-1185">Reference proteome</keyword>
<accession>A0A0K0CUE3</accession>
<dbReference type="WBParaSite" id="ACAC_0000082901-mRNA-1">
    <property type="protein sequence ID" value="ACAC_0000082901-mRNA-1"/>
    <property type="gene ID" value="ACAC_0000082901"/>
</dbReference>
<feature type="compositionally biased region" description="Basic and acidic residues" evidence="1">
    <location>
        <begin position="461"/>
        <end position="476"/>
    </location>
</feature>
<evidence type="ECO:0000256" key="1">
    <source>
        <dbReference type="SAM" id="MobiDB-lite"/>
    </source>
</evidence>
<evidence type="ECO:0000313" key="3">
    <source>
        <dbReference type="WBParaSite" id="ACAC_0000082901-mRNA-1"/>
    </source>
</evidence>
<reference evidence="3" key="2">
    <citation type="submission" date="2017-02" db="UniProtKB">
        <authorList>
            <consortium name="WormBaseParasite"/>
        </authorList>
    </citation>
    <scope>IDENTIFICATION</scope>
</reference>
<evidence type="ECO:0000313" key="2">
    <source>
        <dbReference type="Proteomes" id="UP000035642"/>
    </source>
</evidence>
<dbReference type="AlphaFoldDB" id="A0A0K0CUE3"/>
<feature type="region of interest" description="Disordered" evidence="1">
    <location>
        <begin position="429"/>
        <end position="486"/>
    </location>
</feature>
<feature type="compositionally biased region" description="Polar residues" evidence="1">
    <location>
        <begin position="477"/>
        <end position="486"/>
    </location>
</feature>
<protein>
    <submittedName>
        <fullName evidence="3">MYND-type domain-containing protein</fullName>
    </submittedName>
</protein>
<feature type="region of interest" description="Disordered" evidence="1">
    <location>
        <begin position="364"/>
        <end position="393"/>
    </location>
</feature>
<dbReference type="Proteomes" id="UP000035642">
    <property type="component" value="Unassembled WGS sequence"/>
</dbReference>
<organism evidence="2 3">
    <name type="scientific">Angiostrongylus cantonensis</name>
    <name type="common">Rat lungworm</name>
    <dbReference type="NCBI Taxonomy" id="6313"/>
    <lineage>
        <taxon>Eukaryota</taxon>
        <taxon>Metazoa</taxon>
        <taxon>Ecdysozoa</taxon>
        <taxon>Nematoda</taxon>
        <taxon>Chromadorea</taxon>
        <taxon>Rhabditida</taxon>
        <taxon>Rhabditina</taxon>
        <taxon>Rhabditomorpha</taxon>
        <taxon>Strongyloidea</taxon>
        <taxon>Metastrongylidae</taxon>
        <taxon>Angiostrongylus</taxon>
    </lineage>
</organism>
<reference evidence="2" key="1">
    <citation type="submission" date="2012-09" db="EMBL/GenBank/DDBJ databases">
        <authorList>
            <person name="Martin A.A."/>
        </authorList>
    </citation>
    <scope>NUCLEOTIDE SEQUENCE</scope>
</reference>